<dbReference type="AlphaFoldDB" id="A0A9X6STZ6"/>
<organism evidence="1 2">
    <name type="scientific">Bacillus cereus</name>
    <dbReference type="NCBI Taxonomy" id="1396"/>
    <lineage>
        <taxon>Bacteria</taxon>
        <taxon>Bacillati</taxon>
        <taxon>Bacillota</taxon>
        <taxon>Bacilli</taxon>
        <taxon>Bacillales</taxon>
        <taxon>Bacillaceae</taxon>
        <taxon>Bacillus</taxon>
        <taxon>Bacillus cereus group</taxon>
    </lineage>
</organism>
<name>A0A9X6STZ6_BACCE</name>
<evidence type="ECO:0000313" key="1">
    <source>
        <dbReference type="EMBL" id="PDZ95155.1"/>
    </source>
</evidence>
<comment type="caution">
    <text evidence="1">The sequence shown here is derived from an EMBL/GenBank/DDBJ whole genome shotgun (WGS) entry which is preliminary data.</text>
</comment>
<gene>
    <name evidence="1" type="ORF">CON36_29910</name>
</gene>
<proteinExistence type="predicted"/>
<evidence type="ECO:0000313" key="2">
    <source>
        <dbReference type="Proteomes" id="UP000219922"/>
    </source>
</evidence>
<dbReference type="Proteomes" id="UP000219922">
    <property type="component" value="Unassembled WGS sequence"/>
</dbReference>
<reference evidence="1 2" key="1">
    <citation type="submission" date="2017-09" db="EMBL/GenBank/DDBJ databases">
        <title>Large-scale bioinformatics analysis of Bacillus genomes uncovers conserved roles of natural products in bacterial physiology.</title>
        <authorList>
            <consortium name="Agbiome Team Llc"/>
            <person name="Bleich R.M."/>
            <person name="Grubbs K.J."/>
            <person name="Santa Maria K.C."/>
            <person name="Allen S.E."/>
            <person name="Farag S."/>
            <person name="Shank E.A."/>
            <person name="Bowers A."/>
        </authorList>
    </citation>
    <scope>NUCLEOTIDE SEQUENCE [LARGE SCALE GENOMIC DNA]</scope>
    <source>
        <strain evidence="1 2">AFS092789</strain>
    </source>
</reference>
<dbReference type="EMBL" id="NVMX01000065">
    <property type="protein sequence ID" value="PDZ95155.1"/>
    <property type="molecule type" value="Genomic_DNA"/>
</dbReference>
<accession>A0A9X6STZ6</accession>
<dbReference type="RefSeq" id="WP_098006254.1">
    <property type="nucleotide sequence ID" value="NZ_NVMX01000065.1"/>
</dbReference>
<protein>
    <submittedName>
        <fullName evidence="1">Uncharacterized protein</fullName>
    </submittedName>
</protein>
<sequence>MKQYLPTTIDDLLSNFNIELKPVDSKDYLSEEQIQTKLNDFKKFIANNKNRFGDYEILINEPHSTGFSAIFFSFDNPADTKMKGRFIIQDGNPLAECCDFCDQRLACLVIAEYELDGKCDWDDDTQKEVLKTLNQQFTFNYPKENVGSFLLENGFQEKAYGDYAMKDVYEKDGIIVYVH</sequence>